<evidence type="ECO:0000313" key="5">
    <source>
        <dbReference type="EMBL" id="MDQ0361909.1"/>
    </source>
</evidence>
<dbReference type="GO" id="GO:0005524">
    <property type="term" value="F:ATP binding"/>
    <property type="evidence" value="ECO:0007669"/>
    <property type="project" value="UniProtKB-KW"/>
</dbReference>
<accession>A0ABU0E5C8</accession>
<proteinExistence type="inferred from homology"/>
<feature type="domain" description="ABC transporter" evidence="4">
    <location>
        <begin position="4"/>
        <end position="247"/>
    </location>
</feature>
<evidence type="ECO:0000313" key="6">
    <source>
        <dbReference type="Proteomes" id="UP001230220"/>
    </source>
</evidence>
<comment type="caution">
    <text evidence="5">The sequence shown here is derived from an EMBL/GenBank/DDBJ whole genome shotgun (WGS) entry which is preliminary data.</text>
</comment>
<name>A0ABU0E5C8_9FIRM</name>
<dbReference type="InterPro" id="IPR003593">
    <property type="entry name" value="AAA+_ATPase"/>
</dbReference>
<dbReference type="InterPro" id="IPR027417">
    <property type="entry name" value="P-loop_NTPase"/>
</dbReference>
<dbReference type="Pfam" id="PF00005">
    <property type="entry name" value="ABC_tran"/>
    <property type="match status" value="1"/>
</dbReference>
<dbReference type="NCBIfam" id="TIGR01978">
    <property type="entry name" value="sufC"/>
    <property type="match status" value="1"/>
</dbReference>
<reference evidence="5 6" key="1">
    <citation type="submission" date="2023-07" db="EMBL/GenBank/DDBJ databases">
        <title>Genomic Encyclopedia of Type Strains, Phase IV (KMG-IV): sequencing the most valuable type-strain genomes for metagenomic binning, comparative biology and taxonomic classification.</title>
        <authorList>
            <person name="Goeker M."/>
        </authorList>
    </citation>
    <scope>NUCLEOTIDE SEQUENCE [LARGE SCALE GENOMIC DNA]</scope>
    <source>
        <strain evidence="5 6">DSM 16784</strain>
    </source>
</reference>
<dbReference type="PROSITE" id="PS00211">
    <property type="entry name" value="ABC_TRANSPORTER_1"/>
    <property type="match status" value="1"/>
</dbReference>
<evidence type="ECO:0000256" key="3">
    <source>
        <dbReference type="ARBA" id="ARBA00022840"/>
    </source>
</evidence>
<organism evidence="5 6">
    <name type="scientific">Breznakia pachnodae</name>
    <dbReference type="NCBI Taxonomy" id="265178"/>
    <lineage>
        <taxon>Bacteria</taxon>
        <taxon>Bacillati</taxon>
        <taxon>Bacillota</taxon>
        <taxon>Erysipelotrichia</taxon>
        <taxon>Erysipelotrichales</taxon>
        <taxon>Erysipelotrichaceae</taxon>
        <taxon>Breznakia</taxon>
    </lineage>
</organism>
<protein>
    <submittedName>
        <fullName evidence="5">Fe-S cluster assembly ATP-binding protein</fullName>
    </submittedName>
</protein>
<dbReference type="InterPro" id="IPR003439">
    <property type="entry name" value="ABC_transporter-like_ATP-bd"/>
</dbReference>
<evidence type="ECO:0000256" key="2">
    <source>
        <dbReference type="ARBA" id="ARBA00022741"/>
    </source>
</evidence>
<evidence type="ECO:0000256" key="1">
    <source>
        <dbReference type="ARBA" id="ARBA00006216"/>
    </source>
</evidence>
<dbReference type="CDD" id="cd03217">
    <property type="entry name" value="ABC_FeS_Assembly"/>
    <property type="match status" value="1"/>
</dbReference>
<evidence type="ECO:0000259" key="4">
    <source>
        <dbReference type="PROSITE" id="PS50893"/>
    </source>
</evidence>
<comment type="similarity">
    <text evidence="1">Belongs to the ABC transporter superfamily. Ycf16 family.</text>
</comment>
<keyword evidence="3 5" id="KW-0067">ATP-binding</keyword>
<dbReference type="SUPFAM" id="SSF52540">
    <property type="entry name" value="P-loop containing nucleoside triphosphate hydrolases"/>
    <property type="match status" value="1"/>
</dbReference>
<dbReference type="PANTHER" id="PTHR43204">
    <property type="entry name" value="ABC TRANSPORTER I FAMILY MEMBER 6, CHLOROPLASTIC"/>
    <property type="match status" value="1"/>
</dbReference>
<dbReference type="PROSITE" id="PS50893">
    <property type="entry name" value="ABC_TRANSPORTER_2"/>
    <property type="match status" value="1"/>
</dbReference>
<sequence>MKKLEIKDLHVSIDEKEILKGVNLTVCENEIHAIMGPNGNGKSTLLSTIMGNPNYEVTKGTITFNGENVLEMEVDERNKAGLFLGMQYPVEVSGVTNSDFMRAAINARREKPIPLFTFIKEMEDAIDRLQMNPDLAHRFLNEGFSGGEKKRNEILQMLLLKPDIVMLDEIDSGLDIDALRIVAKVVKEEIGKRNCGLMIVSHYERFFELIQPTHSHVMIDGRIVLDSDGSLVNRIDKYGYDWIEKELGIDYKNMESNE</sequence>
<dbReference type="InterPro" id="IPR017871">
    <property type="entry name" value="ABC_transporter-like_CS"/>
</dbReference>
<keyword evidence="2" id="KW-0547">Nucleotide-binding</keyword>
<keyword evidence="6" id="KW-1185">Reference proteome</keyword>
<dbReference type="EMBL" id="JAUSUR010000005">
    <property type="protein sequence ID" value="MDQ0361909.1"/>
    <property type="molecule type" value="Genomic_DNA"/>
</dbReference>
<dbReference type="PANTHER" id="PTHR43204:SF1">
    <property type="entry name" value="ABC TRANSPORTER I FAMILY MEMBER 6, CHLOROPLASTIC"/>
    <property type="match status" value="1"/>
</dbReference>
<dbReference type="SMART" id="SM00382">
    <property type="entry name" value="AAA"/>
    <property type="match status" value="1"/>
</dbReference>
<gene>
    <name evidence="5" type="ORF">J2S15_002662</name>
</gene>
<dbReference type="RefSeq" id="WP_307409041.1">
    <property type="nucleotide sequence ID" value="NZ_JAUSUR010000005.1"/>
</dbReference>
<dbReference type="InterPro" id="IPR010230">
    <property type="entry name" value="FeS-cluster_ATPase_SufC"/>
</dbReference>
<dbReference type="Proteomes" id="UP001230220">
    <property type="component" value="Unassembled WGS sequence"/>
</dbReference>
<dbReference type="Gene3D" id="3.40.50.300">
    <property type="entry name" value="P-loop containing nucleotide triphosphate hydrolases"/>
    <property type="match status" value="1"/>
</dbReference>